<keyword evidence="1" id="KW-0732">Signal</keyword>
<keyword evidence="3" id="KW-1185">Reference proteome</keyword>
<evidence type="ECO:0000256" key="1">
    <source>
        <dbReference type="SAM" id="SignalP"/>
    </source>
</evidence>
<comment type="caution">
    <text evidence="2">The sequence shown here is derived from an EMBL/GenBank/DDBJ whole genome shotgun (WGS) entry which is preliminary data.</text>
</comment>
<protein>
    <submittedName>
        <fullName evidence="2">Uncharacterized protein</fullName>
    </submittedName>
</protein>
<sequence>MTALFWKLVVTALCFLEVPGVSAVPGLRNKYGVWLSMAQPYVYELGQRCGADTGCLVSLYKEEGIGEDPLGEYQLEREHYNTSSGTTLILSARTYDNGIQIFKHEFPDGLKGNY</sequence>
<gene>
    <name evidence="2" type="ORF">OTU49_002642</name>
</gene>
<evidence type="ECO:0000313" key="3">
    <source>
        <dbReference type="Proteomes" id="UP001445076"/>
    </source>
</evidence>
<proteinExistence type="predicted"/>
<organism evidence="2 3">
    <name type="scientific">Cherax quadricarinatus</name>
    <name type="common">Australian red claw crayfish</name>
    <dbReference type="NCBI Taxonomy" id="27406"/>
    <lineage>
        <taxon>Eukaryota</taxon>
        <taxon>Metazoa</taxon>
        <taxon>Ecdysozoa</taxon>
        <taxon>Arthropoda</taxon>
        <taxon>Crustacea</taxon>
        <taxon>Multicrustacea</taxon>
        <taxon>Malacostraca</taxon>
        <taxon>Eumalacostraca</taxon>
        <taxon>Eucarida</taxon>
        <taxon>Decapoda</taxon>
        <taxon>Pleocyemata</taxon>
        <taxon>Astacidea</taxon>
        <taxon>Parastacoidea</taxon>
        <taxon>Parastacidae</taxon>
        <taxon>Cherax</taxon>
    </lineage>
</organism>
<dbReference type="Proteomes" id="UP001445076">
    <property type="component" value="Unassembled WGS sequence"/>
</dbReference>
<dbReference type="AlphaFoldDB" id="A0AAW0XLQ3"/>
<dbReference type="EMBL" id="JARKIK010000032">
    <property type="protein sequence ID" value="KAK8740671.1"/>
    <property type="molecule type" value="Genomic_DNA"/>
</dbReference>
<feature type="non-terminal residue" evidence="2">
    <location>
        <position position="114"/>
    </location>
</feature>
<feature type="chain" id="PRO_5043564662" evidence="1">
    <location>
        <begin position="24"/>
        <end position="114"/>
    </location>
</feature>
<reference evidence="2 3" key="1">
    <citation type="journal article" date="2024" name="BMC Genomics">
        <title>Genome assembly of redclaw crayfish (Cherax quadricarinatus) provides insights into its immune adaptation and hypoxia tolerance.</title>
        <authorList>
            <person name="Liu Z."/>
            <person name="Zheng J."/>
            <person name="Li H."/>
            <person name="Fang K."/>
            <person name="Wang S."/>
            <person name="He J."/>
            <person name="Zhou D."/>
            <person name="Weng S."/>
            <person name="Chi M."/>
            <person name="Gu Z."/>
            <person name="He J."/>
            <person name="Li F."/>
            <person name="Wang M."/>
        </authorList>
    </citation>
    <scope>NUCLEOTIDE SEQUENCE [LARGE SCALE GENOMIC DNA]</scope>
    <source>
        <strain evidence="2">ZL_2023a</strain>
    </source>
</reference>
<accession>A0AAW0XLQ3</accession>
<evidence type="ECO:0000313" key="2">
    <source>
        <dbReference type="EMBL" id="KAK8740671.1"/>
    </source>
</evidence>
<feature type="signal peptide" evidence="1">
    <location>
        <begin position="1"/>
        <end position="23"/>
    </location>
</feature>
<name>A0AAW0XLQ3_CHEQU</name>